<dbReference type="EMBL" id="JBHSHD010000010">
    <property type="protein sequence ID" value="MFC4821888.1"/>
    <property type="molecule type" value="Genomic_DNA"/>
</dbReference>
<keyword evidence="8 11" id="KW-0067">ATP-binding</keyword>
<reference evidence="14" key="1">
    <citation type="journal article" date="2019" name="Int. J. Syst. Evol. Microbiol.">
        <title>The Global Catalogue of Microorganisms (GCM) 10K type strain sequencing project: providing services to taxonomists for standard genome sequencing and annotation.</title>
        <authorList>
            <consortium name="The Broad Institute Genomics Platform"/>
            <consortium name="The Broad Institute Genome Sequencing Center for Infectious Disease"/>
            <person name="Wu L."/>
            <person name="Ma J."/>
        </authorList>
    </citation>
    <scope>NUCLEOTIDE SEQUENCE [LARGE SCALE GENOMIC DNA]</scope>
    <source>
        <strain evidence="14">CCUG 30340</strain>
    </source>
</reference>
<dbReference type="HAMAP" id="MF_00165">
    <property type="entry name" value="Thymidylate_kinase"/>
    <property type="match status" value="1"/>
</dbReference>
<comment type="caution">
    <text evidence="13">The sequence shown here is derived from an EMBL/GenBank/DDBJ whole genome shotgun (WGS) entry which is preliminary data.</text>
</comment>
<gene>
    <name evidence="11 13" type="primary">tmk</name>
    <name evidence="13" type="ORF">ACFO6Q_16295</name>
</gene>
<protein>
    <recommendedName>
        <fullName evidence="3 11">Thymidylate kinase</fullName>
        <ecNumber evidence="2 11">2.7.4.9</ecNumber>
    </recommendedName>
    <alternativeName>
        <fullName evidence="9 11">dTMP kinase</fullName>
    </alternativeName>
</protein>
<dbReference type="GO" id="GO:0004798">
    <property type="term" value="F:dTMP kinase activity"/>
    <property type="evidence" value="ECO:0007669"/>
    <property type="project" value="UniProtKB-EC"/>
</dbReference>
<comment type="function">
    <text evidence="11">Phosphorylation of dTMP to form dTDP in both de novo and salvage pathways of dTTP synthesis.</text>
</comment>
<dbReference type="Gene3D" id="3.40.50.300">
    <property type="entry name" value="P-loop containing nucleotide triphosphate hydrolases"/>
    <property type="match status" value="1"/>
</dbReference>
<keyword evidence="5 11" id="KW-0545">Nucleotide biosynthesis</keyword>
<comment type="catalytic activity">
    <reaction evidence="10 11">
        <text>dTMP + ATP = dTDP + ADP</text>
        <dbReference type="Rhea" id="RHEA:13517"/>
        <dbReference type="ChEBI" id="CHEBI:30616"/>
        <dbReference type="ChEBI" id="CHEBI:58369"/>
        <dbReference type="ChEBI" id="CHEBI:63528"/>
        <dbReference type="ChEBI" id="CHEBI:456216"/>
        <dbReference type="EC" id="2.7.4.9"/>
    </reaction>
</comment>
<keyword evidence="4 11" id="KW-0808">Transferase</keyword>
<evidence type="ECO:0000256" key="8">
    <source>
        <dbReference type="ARBA" id="ARBA00022840"/>
    </source>
</evidence>
<sequence>MSGRLITLEGGEGAGKSTVLAALRARLAAHGIEVVVTREPGGTPFGEAARALVLDPARGDLCAESELLLMFAARAQHVHEVIRPALAAGRWVLSDRYTDASYAYQGGGRGQPFARIAELETWAAPVRADLTLLLDLPIADGLARAGARGQADRIEREATDFFERVRETYRARAATEPERFRVIDSSHPVEVVREAACAAIDAYVARVREAR</sequence>
<dbReference type="InterPro" id="IPR018094">
    <property type="entry name" value="Thymidylate_kinase"/>
</dbReference>
<evidence type="ECO:0000256" key="4">
    <source>
        <dbReference type="ARBA" id="ARBA00022679"/>
    </source>
</evidence>
<evidence type="ECO:0000256" key="3">
    <source>
        <dbReference type="ARBA" id="ARBA00017144"/>
    </source>
</evidence>
<dbReference type="PANTHER" id="PTHR10344">
    <property type="entry name" value="THYMIDYLATE KINASE"/>
    <property type="match status" value="1"/>
</dbReference>
<dbReference type="SUPFAM" id="SSF52540">
    <property type="entry name" value="P-loop containing nucleoside triphosphate hydrolases"/>
    <property type="match status" value="1"/>
</dbReference>
<evidence type="ECO:0000259" key="12">
    <source>
        <dbReference type="Pfam" id="PF02223"/>
    </source>
</evidence>
<feature type="binding site" evidence="11">
    <location>
        <begin position="10"/>
        <end position="17"/>
    </location>
    <ligand>
        <name>ATP</name>
        <dbReference type="ChEBI" id="CHEBI:30616"/>
    </ligand>
</feature>
<dbReference type="InterPro" id="IPR027417">
    <property type="entry name" value="P-loop_NTPase"/>
</dbReference>
<keyword evidence="7 11" id="KW-0418">Kinase</keyword>
<dbReference type="Proteomes" id="UP001595886">
    <property type="component" value="Unassembled WGS sequence"/>
</dbReference>
<evidence type="ECO:0000256" key="10">
    <source>
        <dbReference type="ARBA" id="ARBA00048743"/>
    </source>
</evidence>
<accession>A0ABV9QX07</accession>
<evidence type="ECO:0000313" key="13">
    <source>
        <dbReference type="EMBL" id="MFC4821888.1"/>
    </source>
</evidence>
<evidence type="ECO:0000256" key="11">
    <source>
        <dbReference type="HAMAP-Rule" id="MF_00165"/>
    </source>
</evidence>
<dbReference type="Pfam" id="PF02223">
    <property type="entry name" value="Thymidylate_kin"/>
    <property type="match status" value="1"/>
</dbReference>
<dbReference type="CDD" id="cd01672">
    <property type="entry name" value="TMPK"/>
    <property type="match status" value="1"/>
</dbReference>
<dbReference type="EC" id="2.7.4.9" evidence="2 11"/>
<name>A0ABV9QX07_9GAMM</name>
<evidence type="ECO:0000256" key="7">
    <source>
        <dbReference type="ARBA" id="ARBA00022777"/>
    </source>
</evidence>
<dbReference type="InterPro" id="IPR039430">
    <property type="entry name" value="Thymidylate_kin-like_dom"/>
</dbReference>
<organism evidence="13 14">
    <name type="scientific">Dokdonella ginsengisoli</name>
    <dbReference type="NCBI Taxonomy" id="363846"/>
    <lineage>
        <taxon>Bacteria</taxon>
        <taxon>Pseudomonadati</taxon>
        <taxon>Pseudomonadota</taxon>
        <taxon>Gammaproteobacteria</taxon>
        <taxon>Lysobacterales</taxon>
        <taxon>Rhodanobacteraceae</taxon>
        <taxon>Dokdonella</taxon>
    </lineage>
</organism>
<evidence type="ECO:0000256" key="1">
    <source>
        <dbReference type="ARBA" id="ARBA00009776"/>
    </source>
</evidence>
<evidence type="ECO:0000313" key="14">
    <source>
        <dbReference type="Proteomes" id="UP001595886"/>
    </source>
</evidence>
<evidence type="ECO:0000256" key="5">
    <source>
        <dbReference type="ARBA" id="ARBA00022727"/>
    </source>
</evidence>
<feature type="domain" description="Thymidylate kinase-like" evidence="12">
    <location>
        <begin position="8"/>
        <end position="194"/>
    </location>
</feature>
<evidence type="ECO:0000256" key="6">
    <source>
        <dbReference type="ARBA" id="ARBA00022741"/>
    </source>
</evidence>
<keyword evidence="14" id="KW-1185">Reference proteome</keyword>
<comment type="similarity">
    <text evidence="1 11">Belongs to the thymidylate kinase family.</text>
</comment>
<dbReference type="NCBIfam" id="TIGR00041">
    <property type="entry name" value="DTMP_kinase"/>
    <property type="match status" value="1"/>
</dbReference>
<dbReference type="PANTHER" id="PTHR10344:SF4">
    <property type="entry name" value="UMP-CMP KINASE 2, MITOCHONDRIAL"/>
    <property type="match status" value="1"/>
</dbReference>
<evidence type="ECO:0000256" key="2">
    <source>
        <dbReference type="ARBA" id="ARBA00012980"/>
    </source>
</evidence>
<dbReference type="RefSeq" id="WP_380022153.1">
    <property type="nucleotide sequence ID" value="NZ_JBHSHD010000010.1"/>
</dbReference>
<keyword evidence="6 11" id="KW-0547">Nucleotide-binding</keyword>
<evidence type="ECO:0000256" key="9">
    <source>
        <dbReference type="ARBA" id="ARBA00029962"/>
    </source>
</evidence>
<proteinExistence type="inferred from homology"/>